<gene>
    <name evidence="4" type="ORF">THRCLA_20946</name>
</gene>
<evidence type="ECO:0000313" key="4">
    <source>
        <dbReference type="EMBL" id="OQS04189.1"/>
    </source>
</evidence>
<evidence type="ECO:0008006" key="6">
    <source>
        <dbReference type="Google" id="ProtNLM"/>
    </source>
</evidence>
<dbReference type="OrthoDB" id="79821at2759"/>
<evidence type="ECO:0000256" key="2">
    <source>
        <dbReference type="SAM" id="Phobius"/>
    </source>
</evidence>
<keyword evidence="2" id="KW-1133">Transmembrane helix</keyword>
<comment type="caution">
    <text evidence="4">The sequence shown here is derived from an EMBL/GenBank/DDBJ whole genome shotgun (WGS) entry which is preliminary data.</text>
</comment>
<organism evidence="4 5">
    <name type="scientific">Thraustotheca clavata</name>
    <dbReference type="NCBI Taxonomy" id="74557"/>
    <lineage>
        <taxon>Eukaryota</taxon>
        <taxon>Sar</taxon>
        <taxon>Stramenopiles</taxon>
        <taxon>Oomycota</taxon>
        <taxon>Saprolegniomycetes</taxon>
        <taxon>Saprolegniales</taxon>
        <taxon>Achlyaceae</taxon>
        <taxon>Thraustotheca</taxon>
    </lineage>
</organism>
<accession>A0A1W0A1W4</accession>
<evidence type="ECO:0000313" key="5">
    <source>
        <dbReference type="Proteomes" id="UP000243217"/>
    </source>
</evidence>
<reference evidence="4 5" key="1">
    <citation type="journal article" date="2014" name="Genome Biol. Evol.">
        <title>The secreted proteins of Achlya hypogyna and Thraustotheca clavata identify the ancestral oomycete secretome and reveal gene acquisitions by horizontal gene transfer.</title>
        <authorList>
            <person name="Misner I."/>
            <person name="Blouin N."/>
            <person name="Leonard G."/>
            <person name="Richards T.A."/>
            <person name="Lane C.E."/>
        </authorList>
    </citation>
    <scope>NUCLEOTIDE SEQUENCE [LARGE SCALE GENOMIC DNA]</scope>
    <source>
        <strain evidence="4 5">ATCC 34112</strain>
    </source>
</reference>
<evidence type="ECO:0000256" key="1">
    <source>
        <dbReference type="SAM" id="MobiDB-lite"/>
    </source>
</evidence>
<feature type="chain" id="PRO_5013320376" description="Secreted protein" evidence="3">
    <location>
        <begin position="25"/>
        <end position="196"/>
    </location>
</feature>
<name>A0A1W0A1W4_9STRA</name>
<feature type="transmembrane region" description="Helical" evidence="2">
    <location>
        <begin position="140"/>
        <end position="162"/>
    </location>
</feature>
<evidence type="ECO:0000256" key="3">
    <source>
        <dbReference type="SAM" id="SignalP"/>
    </source>
</evidence>
<dbReference type="EMBL" id="JNBS01000666">
    <property type="protein sequence ID" value="OQS04189.1"/>
    <property type="molecule type" value="Genomic_DNA"/>
</dbReference>
<keyword evidence="2" id="KW-0472">Membrane</keyword>
<keyword evidence="2" id="KW-0812">Transmembrane</keyword>
<protein>
    <recommendedName>
        <fullName evidence="6">Secreted protein</fullName>
    </recommendedName>
</protein>
<dbReference type="STRING" id="74557.A0A1W0A1W4"/>
<proteinExistence type="predicted"/>
<dbReference type="Proteomes" id="UP000243217">
    <property type="component" value="Unassembled WGS sequence"/>
</dbReference>
<feature type="compositionally biased region" description="Pro residues" evidence="1">
    <location>
        <begin position="83"/>
        <end position="108"/>
    </location>
</feature>
<keyword evidence="5" id="KW-1185">Reference proteome</keyword>
<feature type="signal peptide" evidence="3">
    <location>
        <begin position="1"/>
        <end position="24"/>
    </location>
</feature>
<sequence length="196" mass="20950">MLRYALYLLLFIAVHLNAYPSSTANISDTIVISTVSVPSLTPTAAPPTDAPSATSTPATASPTSASNSPPQNTSSSSATSTPTPFPPTKSPSQVSPPPTATQSLPPPSTKQTAWTNDITPEEKGRQYKPQVMTPPSSDNAVILGAVLGSTSILCAVGSFWLWRRYKIRELEATRTQFLDDKKNDSTDYSQVTEMEF</sequence>
<keyword evidence="3" id="KW-0732">Signal</keyword>
<dbReference type="AlphaFoldDB" id="A0A1W0A1W4"/>
<feature type="compositionally biased region" description="Low complexity" evidence="1">
    <location>
        <begin position="50"/>
        <end position="82"/>
    </location>
</feature>
<feature type="region of interest" description="Disordered" evidence="1">
    <location>
        <begin position="40"/>
        <end position="114"/>
    </location>
</feature>